<evidence type="ECO:0000313" key="3">
    <source>
        <dbReference type="Proteomes" id="UP000515450"/>
    </source>
</evidence>
<evidence type="ECO:0000256" key="1">
    <source>
        <dbReference type="SAM" id="SignalP"/>
    </source>
</evidence>
<reference evidence="2 3" key="1">
    <citation type="journal article" date="2020" name="G3 (Bethesda)">
        <title>CeMbio - The Caenorhabditis elegans Microbiome Resource.</title>
        <authorList>
            <person name="Dirksen P."/>
            <person name="Assie A."/>
            <person name="Zimmermann J."/>
            <person name="Zhang F."/>
            <person name="Tietje A.M."/>
            <person name="Marsh S.A."/>
            <person name="Felix M.A."/>
            <person name="Shapira M."/>
            <person name="Kaleta C."/>
            <person name="Schulenburg H."/>
            <person name="Samuel B."/>
        </authorList>
    </citation>
    <scope>NUCLEOTIDE SEQUENCE [LARGE SCALE GENOMIC DNA]</scope>
    <source>
        <strain evidence="2 3">BIGb0170</strain>
    </source>
</reference>
<keyword evidence="3" id="KW-1185">Reference proteome</keyword>
<name>A0A7G5E6N4_9SPHI</name>
<accession>A0A7G5E6N4</accession>
<dbReference type="Pfam" id="PF16407">
    <property type="entry name" value="PKD_2"/>
    <property type="match status" value="1"/>
</dbReference>
<dbReference type="Proteomes" id="UP000515450">
    <property type="component" value="Chromosome"/>
</dbReference>
<dbReference type="InterPro" id="IPR032183">
    <property type="entry name" value="PKD-like"/>
</dbReference>
<sequence length="520" mass="57941">MKKFLYYLLIGLTLIVSSCAKDKSNYTYNTEEYIEIEGIEDKYTAVAFQDTIKIEPQISSNKDGDLEYSWGIYETNVQGRSAPVDTISHTKNLKYAVHEDAKDWVLVFLAKNKRTGYTQYKTTTLTVATAFTRGWYILKDDGANSDLDLFLTPQSIMVNGKIENALSTANGSKLQGKASNFSFTSAYKSNILNPTTYANTRTLFITTEKDVQAVGINNLKTIRDKSTLFIGGDQNIAPPVSAFVGNSAIYLINRGELYNIYSNSVNKGQFGSKVRYDDNNSPYSLSPYFASQYSVDPILFDNNSSSFVTLVNGSGSTLTTFSSVDGNTLPTVKNNKTALYLGFKSTTYLPAPDYYSKRQGYAILKDKTDPSLKSLCFLEGDRTKLTIKSETLSSSSLLQNASLYTLLTEDENLLYFVTNNNVYSRNLSNGFEQLQYAVPSGEQVTFIKHLKYAVTTEPEYNFNFFIIGSKSGSNYKIRMFKKNSGNLESVPTQVLEGTGSARSILYISPRVSESSYPSTY</sequence>
<keyword evidence="1" id="KW-0732">Signal</keyword>
<dbReference type="PROSITE" id="PS51257">
    <property type="entry name" value="PROKAR_LIPOPROTEIN"/>
    <property type="match status" value="1"/>
</dbReference>
<evidence type="ECO:0008006" key="4">
    <source>
        <dbReference type="Google" id="ProtNLM"/>
    </source>
</evidence>
<proteinExistence type="predicted"/>
<dbReference type="AlphaFoldDB" id="A0A7G5E6N4"/>
<organism evidence="2 3">
    <name type="scientific">Sphingobacterium paramultivorum</name>
    <dbReference type="NCBI Taxonomy" id="2886510"/>
    <lineage>
        <taxon>Bacteria</taxon>
        <taxon>Pseudomonadati</taxon>
        <taxon>Bacteroidota</taxon>
        <taxon>Sphingobacteriia</taxon>
        <taxon>Sphingobacteriales</taxon>
        <taxon>Sphingobacteriaceae</taxon>
        <taxon>Sphingobacterium</taxon>
    </lineage>
</organism>
<dbReference type="EMBL" id="CP058555">
    <property type="protein sequence ID" value="QMV69659.1"/>
    <property type="molecule type" value="Genomic_DNA"/>
</dbReference>
<dbReference type="RefSeq" id="WP_153844809.1">
    <property type="nucleotide sequence ID" value="NZ_CP058555.1"/>
</dbReference>
<feature type="signal peptide" evidence="1">
    <location>
        <begin position="1"/>
        <end position="20"/>
    </location>
</feature>
<protein>
    <recommendedName>
        <fullName evidence="4">PKD-like family protein</fullName>
    </recommendedName>
</protein>
<evidence type="ECO:0000313" key="2">
    <source>
        <dbReference type="EMBL" id="QMV69659.1"/>
    </source>
</evidence>
<feature type="chain" id="PRO_5028856675" description="PKD-like family protein" evidence="1">
    <location>
        <begin position="21"/>
        <end position="520"/>
    </location>
</feature>
<gene>
    <name evidence="2" type="ORF">HS960_19240</name>
</gene>